<feature type="domain" description="DUF676" evidence="10">
    <location>
        <begin position="17"/>
        <end position="145"/>
    </location>
</feature>
<feature type="domain" description="GPI inositol-deacylase winged helix" evidence="11">
    <location>
        <begin position="448"/>
        <end position="533"/>
    </location>
</feature>
<feature type="compositionally biased region" description="Acidic residues" evidence="9">
    <location>
        <begin position="758"/>
        <end position="778"/>
    </location>
</feature>
<organism evidence="13 14">
    <name type="scientific">Cudoniella acicularis</name>
    <dbReference type="NCBI Taxonomy" id="354080"/>
    <lineage>
        <taxon>Eukaryota</taxon>
        <taxon>Fungi</taxon>
        <taxon>Dikarya</taxon>
        <taxon>Ascomycota</taxon>
        <taxon>Pezizomycotina</taxon>
        <taxon>Leotiomycetes</taxon>
        <taxon>Helotiales</taxon>
        <taxon>Tricladiaceae</taxon>
        <taxon>Cudoniella</taxon>
    </lineage>
</organism>
<evidence type="ECO:0000313" key="14">
    <source>
        <dbReference type="Proteomes" id="UP000566819"/>
    </source>
</evidence>
<evidence type="ECO:0000256" key="7">
    <source>
        <dbReference type="ARBA" id="ARBA00023128"/>
    </source>
</evidence>
<comment type="similarity">
    <text evidence="4">Belongs to the putative lipase ROG1 family.</text>
</comment>
<dbReference type="InterPro" id="IPR007751">
    <property type="entry name" value="DUF676_lipase-like"/>
</dbReference>
<accession>A0A8H4RM14</accession>
<keyword evidence="7" id="KW-0496">Mitochondrion</keyword>
<dbReference type="GO" id="GO:0005739">
    <property type="term" value="C:mitochondrion"/>
    <property type="evidence" value="ECO:0007669"/>
    <property type="project" value="UniProtKB-SubCell"/>
</dbReference>
<dbReference type="AlphaFoldDB" id="A0A8H4RM14"/>
<dbReference type="InterPro" id="IPR052374">
    <property type="entry name" value="SERAC1"/>
</dbReference>
<name>A0A8H4RM14_9HELO</name>
<dbReference type="SUPFAM" id="SSF53474">
    <property type="entry name" value="alpha/beta-Hydrolases"/>
    <property type="match status" value="1"/>
</dbReference>
<dbReference type="InterPro" id="IPR054471">
    <property type="entry name" value="GPIID_WHD"/>
</dbReference>
<proteinExistence type="inferred from homology"/>
<comment type="subcellular location">
    <subcellularLocation>
        <location evidence="2">Endoplasmic reticulum</location>
    </subcellularLocation>
    <subcellularLocation>
        <location evidence="3">Membrane</location>
    </subcellularLocation>
    <subcellularLocation>
        <location evidence="1">Mitochondrion</location>
    </subcellularLocation>
</comment>
<dbReference type="PANTHER" id="PTHR48182">
    <property type="entry name" value="PROTEIN SERAC1"/>
    <property type="match status" value="1"/>
</dbReference>
<keyword evidence="8" id="KW-0472">Membrane</keyword>
<evidence type="ECO:0000259" key="12">
    <source>
        <dbReference type="Pfam" id="PF24883"/>
    </source>
</evidence>
<gene>
    <name evidence="13" type="ORF">G7Y89_g6554</name>
</gene>
<dbReference type="Pfam" id="PF22939">
    <property type="entry name" value="WHD_GPIID"/>
    <property type="match status" value="1"/>
</dbReference>
<keyword evidence="14" id="KW-1185">Reference proteome</keyword>
<evidence type="ECO:0000259" key="10">
    <source>
        <dbReference type="Pfam" id="PF05057"/>
    </source>
</evidence>
<keyword evidence="5" id="KW-0677">Repeat</keyword>
<sequence>MFVLEDKPSDQSKVVDVVAVHGLNGHYLNTWKTTNAAGEDIVWIRDFLPKQLPNARIMSYGYNSAVQFSKSVVGIGTFAEQLLEDLRSWRLTPEEKERPVIFICHSLGGIVVKQALVRAHERERFSTLLSNIRGIAFFGTPHRGADLASWAAMFGNILNAAGFGTSTSTKFLKELRSRSELLSDISESFVERGKDLDIFSFYETDMMGYMNYLLIDAQTIDVTDAITSYFFFKDDNEQQRTATLAISGLLHQIFTAQPQLLKHGVQWIKSRSVNRMEFNPLWKLFTDTIQDIEATSVICLIDALDECEKMTREIFIAVVAKYFATSLKSQQRKPVLKMLVTSRPDNAIQRGFQRLQKIRLRGEDEVDSVSHDIGLVVQANIDQLQEGGMPRWLLMNLQQRLIDGADRTFLWTTLIIQLLKDASEQGASQNQLEAIIQSRDIDEVYSRLLQQTSSPLKARALLSIVLAVARPLTLNEMCVATAIRLGHKNLGALERDFVHPFENHVRTLCGHFLRIIHGKIYLVHQTAREFLLDFDSHTASTVQYGDLAKEEWIDRNYAIKLGKLDKLFKPSRDHNRGCVENGAEHRSKSYPLPLRQVRKQTMEVGREIKKSSENGKNKRLKPVKRELFKHGILLKNAHYLLLKACIHFISIAGNSDDKAMLLLDPCLEESLDYAALTWAFHSGHCRDVQTLPVMELLEKLCSPQFPGFATWTQRNSLYRLQFPEGRIDIQGKHTDHKREVGRVFLGMRFQRGPKSDDQDLDDNDGSEEDTAESEEDAFPVDVYPQPKEGKLAKRSMGETTVHSHSDRFRDYRRSEEKRIAIEESALVSYSHPPAGNLFPNYLNRVNQIQIGSDSDL</sequence>
<evidence type="ECO:0000256" key="9">
    <source>
        <dbReference type="SAM" id="MobiDB-lite"/>
    </source>
</evidence>
<keyword evidence="6" id="KW-0256">Endoplasmic reticulum</keyword>
<evidence type="ECO:0000256" key="4">
    <source>
        <dbReference type="ARBA" id="ARBA00007920"/>
    </source>
</evidence>
<evidence type="ECO:0000256" key="1">
    <source>
        <dbReference type="ARBA" id="ARBA00004173"/>
    </source>
</evidence>
<protein>
    <recommendedName>
        <fullName evidence="15">DUF676 domain-containing protein</fullName>
    </recommendedName>
</protein>
<dbReference type="GO" id="GO:0005783">
    <property type="term" value="C:endoplasmic reticulum"/>
    <property type="evidence" value="ECO:0007669"/>
    <property type="project" value="UniProtKB-SubCell"/>
</dbReference>
<dbReference type="Pfam" id="PF05057">
    <property type="entry name" value="DUF676"/>
    <property type="match status" value="1"/>
</dbReference>
<evidence type="ECO:0000259" key="11">
    <source>
        <dbReference type="Pfam" id="PF22939"/>
    </source>
</evidence>
<evidence type="ECO:0000256" key="2">
    <source>
        <dbReference type="ARBA" id="ARBA00004240"/>
    </source>
</evidence>
<evidence type="ECO:0000256" key="5">
    <source>
        <dbReference type="ARBA" id="ARBA00022737"/>
    </source>
</evidence>
<feature type="region of interest" description="Disordered" evidence="9">
    <location>
        <begin position="750"/>
        <end position="810"/>
    </location>
</feature>
<dbReference type="GO" id="GO:0016020">
    <property type="term" value="C:membrane"/>
    <property type="evidence" value="ECO:0007669"/>
    <property type="project" value="UniProtKB-SubCell"/>
</dbReference>
<dbReference type="InterPro" id="IPR029058">
    <property type="entry name" value="AB_hydrolase_fold"/>
</dbReference>
<comment type="caution">
    <text evidence="13">The sequence shown here is derived from an EMBL/GenBank/DDBJ whole genome shotgun (WGS) entry which is preliminary data.</text>
</comment>
<dbReference type="Pfam" id="PF24883">
    <property type="entry name" value="NPHP3_N"/>
    <property type="match status" value="1"/>
</dbReference>
<evidence type="ECO:0000313" key="13">
    <source>
        <dbReference type="EMBL" id="KAF4631578.1"/>
    </source>
</evidence>
<evidence type="ECO:0000256" key="8">
    <source>
        <dbReference type="ARBA" id="ARBA00023136"/>
    </source>
</evidence>
<evidence type="ECO:0000256" key="3">
    <source>
        <dbReference type="ARBA" id="ARBA00004370"/>
    </source>
</evidence>
<feature type="domain" description="Nephrocystin 3-like N-terminal" evidence="12">
    <location>
        <begin position="224"/>
        <end position="343"/>
    </location>
</feature>
<dbReference type="EMBL" id="JAAMPI010000430">
    <property type="protein sequence ID" value="KAF4631578.1"/>
    <property type="molecule type" value="Genomic_DNA"/>
</dbReference>
<evidence type="ECO:0000256" key="6">
    <source>
        <dbReference type="ARBA" id="ARBA00022824"/>
    </source>
</evidence>
<dbReference type="Gene3D" id="3.40.50.1820">
    <property type="entry name" value="alpha/beta hydrolase"/>
    <property type="match status" value="1"/>
</dbReference>
<dbReference type="Proteomes" id="UP000566819">
    <property type="component" value="Unassembled WGS sequence"/>
</dbReference>
<feature type="compositionally biased region" description="Basic and acidic residues" evidence="9">
    <location>
        <begin position="801"/>
        <end position="810"/>
    </location>
</feature>
<dbReference type="OrthoDB" id="20872at2759"/>
<evidence type="ECO:0008006" key="15">
    <source>
        <dbReference type="Google" id="ProtNLM"/>
    </source>
</evidence>
<reference evidence="13 14" key="1">
    <citation type="submission" date="2020-03" db="EMBL/GenBank/DDBJ databases">
        <title>Draft Genome Sequence of Cudoniella acicularis.</title>
        <authorList>
            <person name="Buettner E."/>
            <person name="Kellner H."/>
        </authorList>
    </citation>
    <scope>NUCLEOTIDE SEQUENCE [LARGE SCALE GENOMIC DNA]</scope>
    <source>
        <strain evidence="13 14">DSM 108380</strain>
    </source>
</reference>
<dbReference type="PANTHER" id="PTHR48182:SF2">
    <property type="entry name" value="PROTEIN SERAC1"/>
    <property type="match status" value="1"/>
</dbReference>
<dbReference type="InterPro" id="IPR056884">
    <property type="entry name" value="NPHP3-like_N"/>
</dbReference>